<evidence type="ECO:0000313" key="3">
    <source>
        <dbReference type="RefSeq" id="WP_034411518.1"/>
    </source>
</evidence>
<dbReference type="Proteomes" id="UP000675920">
    <property type="component" value="Unplaced"/>
</dbReference>
<dbReference type="InterPro" id="IPR036928">
    <property type="entry name" value="AS_sf"/>
</dbReference>
<dbReference type="Pfam" id="PF01425">
    <property type="entry name" value="Amidase"/>
    <property type="match status" value="2"/>
</dbReference>
<dbReference type="SUPFAM" id="SSF75304">
    <property type="entry name" value="Amidase signature (AS) enzymes"/>
    <property type="match status" value="1"/>
</dbReference>
<reference evidence="3" key="1">
    <citation type="submission" date="2025-08" db="UniProtKB">
        <authorList>
            <consortium name="RefSeq"/>
        </authorList>
    </citation>
    <scope>IDENTIFICATION</scope>
</reference>
<dbReference type="RefSeq" id="WP_034411518.1">
    <property type="nucleotide sequence ID" value="NZ_AXWS01000013.1"/>
</dbReference>
<feature type="domain" description="Amidase" evidence="1">
    <location>
        <begin position="236"/>
        <end position="358"/>
    </location>
</feature>
<proteinExistence type="predicted"/>
<dbReference type="GO" id="GO:0003824">
    <property type="term" value="F:catalytic activity"/>
    <property type="evidence" value="ECO:0007669"/>
    <property type="project" value="InterPro"/>
</dbReference>
<name>A0A8B6X7W7_9BURK</name>
<dbReference type="PANTHER" id="PTHR11895">
    <property type="entry name" value="TRANSAMIDASE"/>
    <property type="match status" value="1"/>
</dbReference>
<dbReference type="AlphaFoldDB" id="A0A8B6X7W7"/>
<sequence length="374" mass="37195">MTIVVHPLDSRATGPAVMVKDTIDVAGAPTRAGSRALEGRSPATAHAEVVALLLGAGWRLTGKTNLHELAYGTTGINHHTGTPVNPAAPDRVPGGSSCGSAVAVASGLVPVALGTDTGGSVRIPAACCGVFGFKPTFGRVSRAGVMPAETTLDCVGPLARDMDALIDVMRVIAPGFGACKAPAGITLGVVAVEAAPAVAAAVAGAIAASDCSTVPVTLARMDAAYAAGLAVINAETWAACGELVATGLVGADVARRLANASRTTPGDVAAANLVREGFAAEIDAALARCTVLALPTMADVPPLLADAADTSAAVAMTTLVRPFNLSGHPALHLPLRTADGLPAGLQLVGPKGADELVCAVGRELSRRLRLSSLA</sequence>
<accession>A0A8B6X7W7</accession>
<protein>
    <submittedName>
        <fullName evidence="3">Amidase</fullName>
    </submittedName>
</protein>
<feature type="domain" description="Amidase" evidence="1">
    <location>
        <begin position="16"/>
        <end position="173"/>
    </location>
</feature>
<dbReference type="Gene3D" id="3.90.1300.10">
    <property type="entry name" value="Amidase signature (AS) domain"/>
    <property type="match status" value="1"/>
</dbReference>
<dbReference type="InterPro" id="IPR000120">
    <property type="entry name" value="Amidase"/>
</dbReference>
<dbReference type="PANTHER" id="PTHR11895:SF151">
    <property type="entry name" value="GLUTAMYL-TRNA(GLN) AMIDOTRANSFERASE SUBUNIT A"/>
    <property type="match status" value="1"/>
</dbReference>
<evidence type="ECO:0000313" key="2">
    <source>
        <dbReference type="Proteomes" id="UP000675920"/>
    </source>
</evidence>
<dbReference type="OrthoDB" id="8576090at2"/>
<dbReference type="InterPro" id="IPR023631">
    <property type="entry name" value="Amidase_dom"/>
</dbReference>
<evidence type="ECO:0000259" key="1">
    <source>
        <dbReference type="Pfam" id="PF01425"/>
    </source>
</evidence>
<organism evidence="2 3">
    <name type="scientific">Derxia gummosa DSM 723</name>
    <dbReference type="NCBI Taxonomy" id="1121388"/>
    <lineage>
        <taxon>Bacteria</taxon>
        <taxon>Pseudomonadati</taxon>
        <taxon>Pseudomonadota</taxon>
        <taxon>Betaproteobacteria</taxon>
        <taxon>Burkholderiales</taxon>
        <taxon>Alcaligenaceae</taxon>
        <taxon>Derxia</taxon>
    </lineage>
</organism>
<keyword evidence="2" id="KW-1185">Reference proteome</keyword>